<keyword evidence="6 10" id="KW-0949">S-adenosyl-L-methionine</keyword>
<organism evidence="13 14">
    <name type="scientific">Parasitella parasitica</name>
    <dbReference type="NCBI Taxonomy" id="35722"/>
    <lineage>
        <taxon>Eukaryota</taxon>
        <taxon>Fungi</taxon>
        <taxon>Fungi incertae sedis</taxon>
        <taxon>Mucoromycota</taxon>
        <taxon>Mucoromycotina</taxon>
        <taxon>Mucoromycetes</taxon>
        <taxon>Mucorales</taxon>
        <taxon>Mucorineae</taxon>
        <taxon>Mucoraceae</taxon>
        <taxon>Parasitella</taxon>
    </lineage>
</organism>
<evidence type="ECO:0000313" key="13">
    <source>
        <dbReference type="EMBL" id="CEP19472.1"/>
    </source>
</evidence>
<dbReference type="PANTHER" id="PTHR11727">
    <property type="entry name" value="DIMETHYLADENOSINE TRANSFERASE"/>
    <property type="match status" value="1"/>
</dbReference>
<dbReference type="EMBL" id="LN734024">
    <property type="protein sequence ID" value="CEP19472.1"/>
    <property type="molecule type" value="Genomic_DNA"/>
</dbReference>
<comment type="similarity">
    <text evidence="10 11">Belongs to the class I-like SAM-binding methyltransferase superfamily. rRNA adenine N(6)-methyltransferase family.</text>
</comment>
<dbReference type="GO" id="GO:0052909">
    <property type="term" value="F:18S rRNA (adenine(1779)-N(6)/adenine(1780)-N(6))-dimethyltransferase activity"/>
    <property type="evidence" value="ECO:0007669"/>
    <property type="project" value="UniProtKB-EC"/>
</dbReference>
<evidence type="ECO:0000256" key="1">
    <source>
        <dbReference type="ARBA" id="ARBA00002977"/>
    </source>
</evidence>
<dbReference type="InterPro" id="IPR023165">
    <property type="entry name" value="rRNA_Ade_diMease-like_C"/>
</dbReference>
<evidence type="ECO:0000256" key="5">
    <source>
        <dbReference type="ARBA" id="ARBA00022679"/>
    </source>
</evidence>
<dbReference type="GO" id="GO:0034246">
    <property type="term" value="F:mitochondrial transcription factor activity"/>
    <property type="evidence" value="ECO:0007669"/>
    <property type="project" value="TreeGrafter"/>
</dbReference>
<feature type="binding site" evidence="10">
    <location>
        <position position="78"/>
    </location>
    <ligand>
        <name>S-adenosyl-L-methionine</name>
        <dbReference type="ChEBI" id="CHEBI:59789"/>
    </ligand>
</feature>
<comment type="catalytic activity">
    <reaction evidence="9">
        <text>adenosine(1779)/adenosine(1780) in 18S rRNA + 4 S-adenosyl-L-methionine = N(6)-dimethyladenosine(1779)/N(6)-dimethyladenosine(1780) in 18S rRNA + 4 S-adenosyl-L-homocysteine + 4 H(+)</text>
        <dbReference type="Rhea" id="RHEA:42780"/>
        <dbReference type="Rhea" id="RHEA-COMP:10234"/>
        <dbReference type="Rhea" id="RHEA-COMP:10236"/>
        <dbReference type="ChEBI" id="CHEBI:15378"/>
        <dbReference type="ChEBI" id="CHEBI:57856"/>
        <dbReference type="ChEBI" id="CHEBI:59789"/>
        <dbReference type="ChEBI" id="CHEBI:74411"/>
        <dbReference type="ChEBI" id="CHEBI:74493"/>
        <dbReference type="EC" id="2.1.1.183"/>
    </reaction>
</comment>
<feature type="binding site" evidence="10">
    <location>
        <position position="28"/>
    </location>
    <ligand>
        <name>S-adenosyl-L-methionine</name>
        <dbReference type="ChEBI" id="CHEBI:59789"/>
    </ligand>
</feature>
<keyword evidence="14" id="KW-1185">Reference proteome</keyword>
<dbReference type="InterPro" id="IPR001737">
    <property type="entry name" value="KsgA/Erm"/>
</dbReference>
<gene>
    <name evidence="13" type="primary">PARPA_13787.1 scaffold 47024</name>
</gene>
<dbReference type="AlphaFoldDB" id="A0A0B7NQ07"/>
<feature type="binding site" evidence="10">
    <location>
        <position position="30"/>
    </location>
    <ligand>
        <name>S-adenosyl-L-methionine</name>
        <dbReference type="ChEBI" id="CHEBI:59789"/>
    </ligand>
</feature>
<dbReference type="Gene3D" id="1.10.8.100">
    <property type="entry name" value="Ribosomal RNA adenine dimethylase-like, domain 2"/>
    <property type="match status" value="1"/>
</dbReference>
<comment type="subcellular location">
    <subcellularLocation>
        <location evidence="2">Mitochondrion</location>
    </subcellularLocation>
</comment>
<dbReference type="PANTHER" id="PTHR11727:SF17">
    <property type="entry name" value="DIMETHYLADENOSINE TRANSFERASE 1, MITOCHONDRIAL"/>
    <property type="match status" value="1"/>
</dbReference>
<evidence type="ECO:0000256" key="7">
    <source>
        <dbReference type="ARBA" id="ARBA00022884"/>
    </source>
</evidence>
<feature type="binding site" evidence="10">
    <location>
        <position position="56"/>
    </location>
    <ligand>
        <name>S-adenosyl-L-methionine</name>
        <dbReference type="ChEBI" id="CHEBI:59789"/>
    </ligand>
</feature>
<evidence type="ECO:0000256" key="2">
    <source>
        <dbReference type="ARBA" id="ARBA00004173"/>
    </source>
</evidence>
<dbReference type="Proteomes" id="UP000054107">
    <property type="component" value="Unassembled WGS sequence"/>
</dbReference>
<dbReference type="STRING" id="35722.A0A0B7NQ07"/>
<feature type="binding site" evidence="10">
    <location>
        <position position="132"/>
    </location>
    <ligand>
        <name>S-adenosyl-L-methionine</name>
        <dbReference type="ChEBI" id="CHEBI:59789"/>
    </ligand>
</feature>
<dbReference type="CDD" id="cd02440">
    <property type="entry name" value="AdoMet_MTases"/>
    <property type="match status" value="1"/>
</dbReference>
<evidence type="ECO:0000256" key="8">
    <source>
        <dbReference type="ARBA" id="ARBA00024915"/>
    </source>
</evidence>
<dbReference type="OrthoDB" id="16079at2759"/>
<dbReference type="Gene3D" id="3.40.50.150">
    <property type="entry name" value="Vaccinia Virus protein VP39"/>
    <property type="match status" value="1"/>
</dbReference>
<evidence type="ECO:0000256" key="11">
    <source>
        <dbReference type="RuleBase" id="RU362106"/>
    </source>
</evidence>
<dbReference type="GO" id="GO:0006391">
    <property type="term" value="P:transcription initiation at mitochondrial promoter"/>
    <property type="evidence" value="ECO:0007669"/>
    <property type="project" value="TreeGrafter"/>
</dbReference>
<dbReference type="EC" id="2.1.1.-" evidence="11"/>
<name>A0A0B7NQ07_9FUNG</name>
<evidence type="ECO:0000256" key="10">
    <source>
        <dbReference type="PROSITE-ProRule" id="PRU01026"/>
    </source>
</evidence>
<comment type="function">
    <text evidence="1">Specifically dimethylates two adjacent adenosines in the loop of a conserved hairpin near the 3'-end of 18S rRNA in the 40S particle.</text>
</comment>
<dbReference type="InterPro" id="IPR020596">
    <property type="entry name" value="rRNA_Ade_Mease_Trfase_CS"/>
</dbReference>
<dbReference type="PROSITE" id="PS01131">
    <property type="entry name" value="RRNA_A_DIMETH"/>
    <property type="match status" value="1"/>
</dbReference>
<comment type="caution">
    <text evidence="10">Lacks conserved residue(s) required for the propagation of feature annotation.</text>
</comment>
<accession>A0A0B7NQ07</accession>
<feature type="domain" description="Ribosomal RNA adenine methylase transferase N-terminal" evidence="12">
    <location>
        <begin position="35"/>
        <end position="226"/>
    </location>
</feature>
<reference evidence="13 14" key="1">
    <citation type="submission" date="2014-09" db="EMBL/GenBank/DDBJ databases">
        <authorList>
            <person name="Ellenberger Sabrina"/>
        </authorList>
    </citation>
    <scope>NUCLEOTIDE SEQUENCE [LARGE SCALE GENOMIC DNA]</scope>
    <source>
        <strain evidence="13 14">CBS 412.66</strain>
    </source>
</reference>
<evidence type="ECO:0000256" key="3">
    <source>
        <dbReference type="ARBA" id="ARBA00022552"/>
    </source>
</evidence>
<dbReference type="PROSITE" id="PS51689">
    <property type="entry name" value="SAM_RNA_A_N6_MT"/>
    <property type="match status" value="1"/>
</dbReference>
<dbReference type="Pfam" id="PF00398">
    <property type="entry name" value="RrnaAD"/>
    <property type="match status" value="1"/>
</dbReference>
<keyword evidence="4 10" id="KW-0489">Methyltransferase</keyword>
<dbReference type="SMART" id="SM00650">
    <property type="entry name" value="rADc"/>
    <property type="match status" value="1"/>
</dbReference>
<keyword evidence="5 10" id="KW-0808">Transferase</keyword>
<dbReference type="InterPro" id="IPR029063">
    <property type="entry name" value="SAM-dependent_MTases_sf"/>
</dbReference>
<dbReference type="InterPro" id="IPR020598">
    <property type="entry name" value="rRNA_Ade_methylase_Trfase_N"/>
</dbReference>
<keyword evidence="3 11" id="KW-0698">rRNA processing</keyword>
<dbReference type="SUPFAM" id="SSF53335">
    <property type="entry name" value="S-adenosyl-L-methionine-dependent methyltransferases"/>
    <property type="match status" value="1"/>
</dbReference>
<dbReference type="NCBIfam" id="TIGR00755">
    <property type="entry name" value="ksgA"/>
    <property type="match status" value="1"/>
</dbReference>
<keyword evidence="7 10" id="KW-0694">RNA-binding</keyword>
<sequence length="314" mass="35449">MSALPRLPSIREIIKLYGLTAKSQLSQNFILDKNITDKIVKTAHVTDKTPFVVEVGPGPGLLSRSILDAGANKVVAVEKDDRFIPTLHQLSETSGNRFEVIQGNILTINHQDIIDRAAISMDPTQPYHIMGNLPFNVASPLLLQWLHQQAGQQGLFAAKNDVWMTLMFQKEVGHRIIADISTSKRGRLAVMAQSLCYVKEVYNVPATIFVPKPKVDASVVQLRPKPFFTDAHKMPGTYMALENILRFYFTKRRKTMGHITKRLCKDLDTFTPLLVDEIESLIDFKARPENIPTEQFCEMAKLLYKHNIITLPLT</sequence>
<comment type="function">
    <text evidence="8">Mitochondrial transcription factor that confers selective promoter recognition on the core subunit of the yeast mitochondrial RNA polymerase. Interacts with DNA in a non-specific manner.</text>
</comment>
<evidence type="ECO:0000313" key="14">
    <source>
        <dbReference type="Proteomes" id="UP000054107"/>
    </source>
</evidence>
<dbReference type="GO" id="GO:0003723">
    <property type="term" value="F:RNA binding"/>
    <property type="evidence" value="ECO:0007669"/>
    <property type="project" value="UniProtKB-UniRule"/>
</dbReference>
<proteinExistence type="inferred from homology"/>
<dbReference type="GO" id="GO:0005759">
    <property type="term" value="C:mitochondrial matrix"/>
    <property type="evidence" value="ECO:0007669"/>
    <property type="project" value="TreeGrafter"/>
</dbReference>
<evidence type="ECO:0000259" key="12">
    <source>
        <dbReference type="SMART" id="SM00650"/>
    </source>
</evidence>
<evidence type="ECO:0000256" key="4">
    <source>
        <dbReference type="ARBA" id="ARBA00022603"/>
    </source>
</evidence>
<evidence type="ECO:0000256" key="9">
    <source>
        <dbReference type="ARBA" id="ARBA00049478"/>
    </source>
</evidence>
<protein>
    <recommendedName>
        <fullName evidence="11">rRNA adenine N(6)-methyltransferase</fullName>
        <ecNumber evidence="11">2.1.1.-</ecNumber>
    </recommendedName>
</protein>
<evidence type="ECO:0000256" key="6">
    <source>
        <dbReference type="ARBA" id="ARBA00022691"/>
    </source>
</evidence>
<dbReference type="InterPro" id="IPR011530">
    <property type="entry name" value="rRNA_adenine_dimethylase"/>
</dbReference>